<evidence type="ECO:0000256" key="1">
    <source>
        <dbReference type="SAM" id="MobiDB-lite"/>
    </source>
</evidence>
<organism evidence="2 3">
    <name type="scientific">Seminavis robusta</name>
    <dbReference type="NCBI Taxonomy" id="568900"/>
    <lineage>
        <taxon>Eukaryota</taxon>
        <taxon>Sar</taxon>
        <taxon>Stramenopiles</taxon>
        <taxon>Ochrophyta</taxon>
        <taxon>Bacillariophyta</taxon>
        <taxon>Bacillariophyceae</taxon>
        <taxon>Bacillariophycidae</taxon>
        <taxon>Naviculales</taxon>
        <taxon>Naviculaceae</taxon>
        <taxon>Seminavis</taxon>
    </lineage>
</organism>
<dbReference type="Proteomes" id="UP001153069">
    <property type="component" value="Unassembled WGS sequence"/>
</dbReference>
<evidence type="ECO:0000313" key="3">
    <source>
        <dbReference type="Proteomes" id="UP001153069"/>
    </source>
</evidence>
<accession>A0A9N8HQY5</accession>
<reference evidence="2" key="1">
    <citation type="submission" date="2020-06" db="EMBL/GenBank/DDBJ databases">
        <authorList>
            <consortium name="Plant Systems Biology data submission"/>
        </authorList>
    </citation>
    <scope>NUCLEOTIDE SEQUENCE</scope>
    <source>
        <strain evidence="2">D6</strain>
    </source>
</reference>
<sequence>MTSWLVIRKENDHPLEFFFQRKKVHSSRRQPSRIKIAWPKMYVTRIPFEEWFSPHSPLRLVSDSVNKEATALQQVTAASDSDISTHADQPQQWSYRQEKRGLMGFLLVLLFQRRFSNQDGNRITWLMIEGCRTSSRTEVQAGAGGRGDPPLGRLPNER</sequence>
<dbReference type="EMBL" id="CAICTM010001251">
    <property type="protein sequence ID" value="CAB9521952.1"/>
    <property type="molecule type" value="Genomic_DNA"/>
</dbReference>
<gene>
    <name evidence="2" type="ORF">SEMRO_1253_G256321.1</name>
</gene>
<protein>
    <submittedName>
        <fullName evidence="2">Uncharacterized protein</fullName>
    </submittedName>
</protein>
<keyword evidence="3" id="KW-1185">Reference proteome</keyword>
<evidence type="ECO:0000313" key="2">
    <source>
        <dbReference type="EMBL" id="CAB9521952.1"/>
    </source>
</evidence>
<feature type="region of interest" description="Disordered" evidence="1">
    <location>
        <begin position="136"/>
        <end position="158"/>
    </location>
</feature>
<dbReference type="AlphaFoldDB" id="A0A9N8HQY5"/>
<comment type="caution">
    <text evidence="2">The sequence shown here is derived from an EMBL/GenBank/DDBJ whole genome shotgun (WGS) entry which is preliminary data.</text>
</comment>
<feature type="compositionally biased region" description="Low complexity" evidence="1">
    <location>
        <begin position="148"/>
        <end position="158"/>
    </location>
</feature>
<name>A0A9N8HQY5_9STRA</name>
<proteinExistence type="predicted"/>